<name>A0A344UVE0_9ACTN</name>
<organism evidence="1 2">
    <name type="scientific">Acidipropionibacterium virtanenii</name>
    <dbReference type="NCBI Taxonomy" id="2057246"/>
    <lineage>
        <taxon>Bacteria</taxon>
        <taxon>Bacillati</taxon>
        <taxon>Actinomycetota</taxon>
        <taxon>Actinomycetes</taxon>
        <taxon>Propionibacteriales</taxon>
        <taxon>Propionibacteriaceae</taxon>
        <taxon>Acidipropionibacterium</taxon>
    </lineage>
</organism>
<accession>A0A344UVE0</accession>
<dbReference type="EMBL" id="CP025198">
    <property type="protein sequence ID" value="AXE39238.1"/>
    <property type="molecule type" value="Genomic_DNA"/>
</dbReference>
<evidence type="ECO:0000313" key="1">
    <source>
        <dbReference type="EMBL" id="AXE39238.1"/>
    </source>
</evidence>
<dbReference type="OrthoDB" id="3711334at2"/>
<reference evidence="1 2" key="1">
    <citation type="submission" date="2017-12" db="EMBL/GenBank/DDBJ databases">
        <title>The whole genome sequence of the Acidipropionibacterium virtanenii sp. nov. type strain JS278.</title>
        <authorList>
            <person name="Laine P."/>
            <person name="Deptula P."/>
            <person name="Varmanen P."/>
            <person name="Auvinen P."/>
        </authorList>
    </citation>
    <scope>NUCLEOTIDE SEQUENCE [LARGE SCALE GENOMIC DNA]</scope>
    <source>
        <strain evidence="1 2">JS278</strain>
    </source>
</reference>
<protein>
    <submittedName>
        <fullName evidence="1">Uncharacterized protein</fullName>
    </submittedName>
</protein>
<dbReference type="Proteomes" id="UP000251995">
    <property type="component" value="Chromosome"/>
</dbReference>
<proteinExistence type="predicted"/>
<dbReference type="KEGG" id="acij:JS278_02086"/>
<dbReference type="RefSeq" id="WP_147243188.1">
    <property type="nucleotide sequence ID" value="NZ_CP025198.1"/>
</dbReference>
<keyword evidence="2" id="KW-1185">Reference proteome</keyword>
<dbReference type="AlphaFoldDB" id="A0A344UVE0"/>
<evidence type="ECO:0000313" key="2">
    <source>
        <dbReference type="Proteomes" id="UP000251995"/>
    </source>
</evidence>
<sequence length="171" mass="18830">MTTSMSLPPSGAPLGWVCSRDFAAHVRHMSSASGIPWRVLAILAGVPSRTVVRLMGLGRPMRRIRAVDAERLLMLTPLAISAAEHQLVDPTSTLRRVHILLENRHTLTEVSTYLDVSAQDLAQLLTARDPRCTAMMRVRARAACEAHHLLWADQPDEVIAEDRVLVPECAA</sequence>
<gene>
    <name evidence="1" type="ORF">JS278_02086</name>
</gene>